<evidence type="ECO:0000313" key="2">
    <source>
        <dbReference type="EMBL" id="RPA85020.1"/>
    </source>
</evidence>
<dbReference type="AlphaFoldDB" id="A0A3N4ILL1"/>
<sequence>MVSARYFLRALPLTALLVVSHFSSAACGSPAVLPRANLKYETITLNQECLDLVFNYPEEKVKKHHEGVPGVLEDIAKANLEKFLKSCSGLKREPYGSHFRFRDGKHPYTIDEFKKDYEFGSDDADMHAEIICETSDASPSSKAVSKLSYDFGWTPKKRTSWTIGANNFEKCDSPGRKDGAMTSFCPPDEEERKRFFDESDGKFNDTSRNVNHWMLPGIMSTFCEADGKAGGIFRFGKWQVDETGYFGKHLKGKKVLSWIFNVSYHAVSKGDK</sequence>
<evidence type="ECO:0000313" key="3">
    <source>
        <dbReference type="Proteomes" id="UP000275078"/>
    </source>
</evidence>
<name>A0A3N4ILL1_ASCIM</name>
<keyword evidence="3" id="KW-1185">Reference proteome</keyword>
<feature type="signal peptide" evidence="1">
    <location>
        <begin position="1"/>
        <end position="25"/>
    </location>
</feature>
<accession>A0A3N4ILL1</accession>
<reference evidence="2 3" key="1">
    <citation type="journal article" date="2018" name="Nat. Ecol. Evol.">
        <title>Pezizomycetes genomes reveal the molecular basis of ectomycorrhizal truffle lifestyle.</title>
        <authorList>
            <person name="Murat C."/>
            <person name="Payen T."/>
            <person name="Noel B."/>
            <person name="Kuo A."/>
            <person name="Morin E."/>
            <person name="Chen J."/>
            <person name="Kohler A."/>
            <person name="Krizsan K."/>
            <person name="Balestrini R."/>
            <person name="Da Silva C."/>
            <person name="Montanini B."/>
            <person name="Hainaut M."/>
            <person name="Levati E."/>
            <person name="Barry K.W."/>
            <person name="Belfiori B."/>
            <person name="Cichocki N."/>
            <person name="Clum A."/>
            <person name="Dockter R.B."/>
            <person name="Fauchery L."/>
            <person name="Guy J."/>
            <person name="Iotti M."/>
            <person name="Le Tacon F."/>
            <person name="Lindquist E.A."/>
            <person name="Lipzen A."/>
            <person name="Malagnac F."/>
            <person name="Mello A."/>
            <person name="Molinier V."/>
            <person name="Miyauchi S."/>
            <person name="Poulain J."/>
            <person name="Riccioni C."/>
            <person name="Rubini A."/>
            <person name="Sitrit Y."/>
            <person name="Splivallo R."/>
            <person name="Traeger S."/>
            <person name="Wang M."/>
            <person name="Zifcakova L."/>
            <person name="Wipf D."/>
            <person name="Zambonelli A."/>
            <person name="Paolocci F."/>
            <person name="Nowrousian M."/>
            <person name="Ottonello S."/>
            <person name="Baldrian P."/>
            <person name="Spatafora J.W."/>
            <person name="Henrissat B."/>
            <person name="Nagy L.G."/>
            <person name="Aury J.M."/>
            <person name="Wincker P."/>
            <person name="Grigoriev I.V."/>
            <person name="Bonfante P."/>
            <person name="Martin F.M."/>
        </authorList>
    </citation>
    <scope>NUCLEOTIDE SEQUENCE [LARGE SCALE GENOMIC DNA]</scope>
    <source>
        <strain evidence="2 3">RN42</strain>
    </source>
</reference>
<gene>
    <name evidence="2" type="ORF">BJ508DRAFT_359383</name>
</gene>
<dbReference type="PROSITE" id="PS51257">
    <property type="entry name" value="PROKAR_LIPOPROTEIN"/>
    <property type="match status" value="1"/>
</dbReference>
<protein>
    <submittedName>
        <fullName evidence="2">Uncharacterized protein</fullName>
    </submittedName>
</protein>
<organism evidence="2 3">
    <name type="scientific">Ascobolus immersus RN42</name>
    <dbReference type="NCBI Taxonomy" id="1160509"/>
    <lineage>
        <taxon>Eukaryota</taxon>
        <taxon>Fungi</taxon>
        <taxon>Dikarya</taxon>
        <taxon>Ascomycota</taxon>
        <taxon>Pezizomycotina</taxon>
        <taxon>Pezizomycetes</taxon>
        <taxon>Pezizales</taxon>
        <taxon>Ascobolaceae</taxon>
        <taxon>Ascobolus</taxon>
    </lineage>
</organism>
<dbReference type="EMBL" id="ML119656">
    <property type="protein sequence ID" value="RPA85020.1"/>
    <property type="molecule type" value="Genomic_DNA"/>
</dbReference>
<evidence type="ECO:0000256" key="1">
    <source>
        <dbReference type="SAM" id="SignalP"/>
    </source>
</evidence>
<keyword evidence="1" id="KW-0732">Signal</keyword>
<proteinExistence type="predicted"/>
<dbReference type="Proteomes" id="UP000275078">
    <property type="component" value="Unassembled WGS sequence"/>
</dbReference>
<feature type="chain" id="PRO_5018254071" evidence="1">
    <location>
        <begin position="26"/>
        <end position="272"/>
    </location>
</feature>